<evidence type="ECO:0000256" key="13">
    <source>
        <dbReference type="ARBA" id="ARBA00023121"/>
    </source>
</evidence>
<keyword evidence="11" id="KW-0418">Kinase</keyword>
<keyword evidence="6" id="KW-0723">Serine/threonine-protein kinase</keyword>
<dbReference type="GO" id="GO:0005886">
    <property type="term" value="C:plasma membrane"/>
    <property type="evidence" value="ECO:0007669"/>
    <property type="project" value="UniProtKB-SubCell"/>
</dbReference>
<dbReference type="InterPro" id="IPR034673">
    <property type="entry name" value="MELK"/>
</dbReference>
<feature type="domain" description="Protein kinase" evidence="20">
    <location>
        <begin position="14"/>
        <end position="271"/>
    </location>
</feature>
<name>A0A8J2RZE5_9CRUS</name>
<dbReference type="FunFam" id="1.10.510.10:FF:000271">
    <property type="entry name" value="Non-specific serine/threonine protein kinase"/>
    <property type="match status" value="1"/>
</dbReference>
<dbReference type="SUPFAM" id="SSF56112">
    <property type="entry name" value="Protein kinase-like (PK-like)"/>
    <property type="match status" value="1"/>
</dbReference>
<comment type="subcellular location">
    <subcellularLocation>
        <location evidence="1">Cell membrane</location>
        <topology evidence="1">Peripheral membrane protein</topology>
    </subcellularLocation>
</comment>
<feature type="compositionally biased region" description="Basic and acidic residues" evidence="19">
    <location>
        <begin position="493"/>
        <end position="505"/>
    </location>
</feature>
<dbReference type="GO" id="GO:0008289">
    <property type="term" value="F:lipid binding"/>
    <property type="evidence" value="ECO:0007669"/>
    <property type="project" value="UniProtKB-KW"/>
</dbReference>
<dbReference type="Pfam" id="PF00069">
    <property type="entry name" value="Pkinase"/>
    <property type="match status" value="1"/>
</dbReference>
<evidence type="ECO:0000256" key="9">
    <source>
        <dbReference type="ARBA" id="ARBA00022703"/>
    </source>
</evidence>
<proteinExistence type="inferred from homology"/>
<dbReference type="InterPro" id="IPR017441">
    <property type="entry name" value="Protein_kinase_ATP_BS"/>
</dbReference>
<evidence type="ECO:0000256" key="5">
    <source>
        <dbReference type="ARBA" id="ARBA00022475"/>
    </source>
</evidence>
<keyword evidence="7" id="KW-0597">Phosphoprotein</keyword>
<dbReference type="EMBL" id="CAKKLH010000223">
    <property type="protein sequence ID" value="CAH0106281.1"/>
    <property type="molecule type" value="Genomic_DNA"/>
</dbReference>
<accession>A0A8J2RZE5</accession>
<keyword evidence="13" id="KW-0446">Lipid-binding</keyword>
<dbReference type="PROSITE" id="PS00108">
    <property type="entry name" value="PROTEIN_KINASE_ST"/>
    <property type="match status" value="1"/>
</dbReference>
<dbReference type="Pfam" id="PF21594">
    <property type="entry name" value="UBA_MELK"/>
    <property type="match status" value="1"/>
</dbReference>
<evidence type="ECO:0000256" key="10">
    <source>
        <dbReference type="ARBA" id="ARBA00022741"/>
    </source>
</evidence>
<evidence type="ECO:0000256" key="15">
    <source>
        <dbReference type="ARBA" id="ARBA00023306"/>
    </source>
</evidence>
<evidence type="ECO:0000259" key="21">
    <source>
        <dbReference type="PROSITE" id="PS50032"/>
    </source>
</evidence>
<dbReference type="CDD" id="cd14341">
    <property type="entry name" value="UBA_MELK"/>
    <property type="match status" value="1"/>
</dbReference>
<keyword evidence="12 18" id="KW-0067">ATP-binding</keyword>
<dbReference type="Gene3D" id="1.10.510.10">
    <property type="entry name" value="Transferase(Phosphotransferase) domain 1"/>
    <property type="match status" value="1"/>
</dbReference>
<dbReference type="PROSITE" id="PS50032">
    <property type="entry name" value="KA1"/>
    <property type="match status" value="1"/>
</dbReference>
<feature type="binding site" evidence="18">
    <location>
        <position position="43"/>
    </location>
    <ligand>
        <name>ATP</name>
        <dbReference type="ChEBI" id="CHEBI:30616"/>
    </ligand>
</feature>
<dbReference type="GO" id="GO:0006915">
    <property type="term" value="P:apoptotic process"/>
    <property type="evidence" value="ECO:0007669"/>
    <property type="project" value="UniProtKB-KW"/>
</dbReference>
<dbReference type="FunFam" id="3.30.200.20:FF:000003">
    <property type="entry name" value="Non-specific serine/threonine protein kinase"/>
    <property type="match status" value="1"/>
</dbReference>
<dbReference type="GO" id="GO:0004674">
    <property type="term" value="F:protein serine/threonine kinase activity"/>
    <property type="evidence" value="ECO:0007669"/>
    <property type="project" value="UniProtKB-KW"/>
</dbReference>
<dbReference type="PANTHER" id="PTHR24346">
    <property type="entry name" value="MAP/MICROTUBULE AFFINITY-REGULATING KINASE"/>
    <property type="match status" value="1"/>
</dbReference>
<sequence length="656" mass="74071">MVPIKSYCALDGFYEMYDTIGSGGFAKVKLGVHCLTGEKVAIKIMDKKQLGDDLPRIRLEIDAMKSLSHQNVCKLFQVIETDAKIFMILEYCPDGELFDYIVERDRLTEDEARHFFRQIVAAVAYIHHKGFAHRDLKPENLLLDDDQQLKLIDFGLCAKPKGGMNSHLETCCGSPAYAAPELISGKCYLGSEADIWSMGVLLYALLCGYLPFDDDNIAILYRKIQCSHLQSGIYEKPEWLSESSMEMLDQLLQVDPKRRITVAQLLHHPWVLQDCNPSYNVQWESIYQTKELDDECVTEMAVSVGKSRKAMHSILSDWSYDYNTATYLLLWKRKQLSKSVRLMRDQQSIPGTPVSGLKRNLIDEMNSADDNRRNSLKNSPRGLHTSLEGGLDDVDLLAIGQGSPISDIIQRVLETQPPFSNQLNNNMTPLAKKRPLEEKELDYVFAKPVSVAPTPSRKTKRQSPDHSKLSPSRSMDSALDDIAKTPATPRSSRVNDENRWMDTPERGSAAGSKSAKKMFGSIERGLDRVRLMLTPRRRQLHRTGGENEFSSSGPNVVDNKALYNVSTTSSRDPDFVLSELRRALQSKGIPVKQKGYTLRGRITEGVRAKLSFELEVCIIPRVDVVGIRRKRLKGDAWCYKRVCEEVLRMASIQTAA</sequence>
<dbReference type="CDD" id="cd14078">
    <property type="entry name" value="STKc_MELK"/>
    <property type="match status" value="1"/>
</dbReference>
<dbReference type="GO" id="GO:0035556">
    <property type="term" value="P:intracellular signal transduction"/>
    <property type="evidence" value="ECO:0007669"/>
    <property type="project" value="TreeGrafter"/>
</dbReference>
<feature type="region of interest" description="Disordered" evidence="19">
    <location>
        <begin position="451"/>
        <end position="517"/>
    </location>
</feature>
<dbReference type="SMART" id="SM00220">
    <property type="entry name" value="S_TKc"/>
    <property type="match status" value="1"/>
</dbReference>
<evidence type="ECO:0000256" key="7">
    <source>
        <dbReference type="ARBA" id="ARBA00022553"/>
    </source>
</evidence>
<dbReference type="EC" id="2.7.11.1" evidence="3"/>
<keyword evidence="5" id="KW-1003">Cell membrane</keyword>
<comment type="caution">
    <text evidence="22">The sequence shown here is derived from an EMBL/GenBank/DDBJ whole genome shotgun (WGS) entry which is preliminary data.</text>
</comment>
<dbReference type="InterPro" id="IPR000719">
    <property type="entry name" value="Prot_kinase_dom"/>
</dbReference>
<evidence type="ECO:0000256" key="16">
    <source>
        <dbReference type="ARBA" id="ARBA00047899"/>
    </source>
</evidence>
<keyword evidence="9" id="KW-0053">Apoptosis</keyword>
<evidence type="ECO:0000256" key="14">
    <source>
        <dbReference type="ARBA" id="ARBA00023136"/>
    </source>
</evidence>
<gene>
    <name evidence="22" type="ORF">DGAL_LOCUS9435</name>
</gene>
<evidence type="ECO:0000256" key="11">
    <source>
        <dbReference type="ARBA" id="ARBA00022777"/>
    </source>
</evidence>
<dbReference type="PANTHER" id="PTHR24346:SF30">
    <property type="entry name" value="MATERNAL EMBRYONIC LEUCINE ZIPPER KINASE"/>
    <property type="match status" value="1"/>
</dbReference>
<dbReference type="SUPFAM" id="SSF103243">
    <property type="entry name" value="KA1-like"/>
    <property type="match status" value="1"/>
</dbReference>
<dbReference type="InterPro" id="IPR028375">
    <property type="entry name" value="KA1/Ssp2_C"/>
</dbReference>
<comment type="catalytic activity">
    <reaction evidence="16">
        <text>L-threonyl-[protein] + ATP = O-phospho-L-threonyl-[protein] + ADP + H(+)</text>
        <dbReference type="Rhea" id="RHEA:46608"/>
        <dbReference type="Rhea" id="RHEA-COMP:11060"/>
        <dbReference type="Rhea" id="RHEA-COMP:11605"/>
        <dbReference type="ChEBI" id="CHEBI:15378"/>
        <dbReference type="ChEBI" id="CHEBI:30013"/>
        <dbReference type="ChEBI" id="CHEBI:30616"/>
        <dbReference type="ChEBI" id="CHEBI:61977"/>
        <dbReference type="ChEBI" id="CHEBI:456216"/>
        <dbReference type="EC" id="2.7.11.1"/>
    </reaction>
</comment>
<feature type="domain" description="KA1" evidence="21">
    <location>
        <begin position="603"/>
        <end position="652"/>
    </location>
</feature>
<evidence type="ECO:0000259" key="20">
    <source>
        <dbReference type="PROSITE" id="PS50011"/>
    </source>
</evidence>
<evidence type="ECO:0000256" key="12">
    <source>
        <dbReference type="ARBA" id="ARBA00022840"/>
    </source>
</evidence>
<dbReference type="Pfam" id="PF02149">
    <property type="entry name" value="KA1"/>
    <property type="match status" value="1"/>
</dbReference>
<dbReference type="FunFam" id="3.30.310.80:FF:000011">
    <property type="entry name" value="Non-specific serine/threonine protein kinase"/>
    <property type="match status" value="1"/>
</dbReference>
<dbReference type="OrthoDB" id="193931at2759"/>
<evidence type="ECO:0000256" key="6">
    <source>
        <dbReference type="ARBA" id="ARBA00022527"/>
    </source>
</evidence>
<comment type="catalytic activity">
    <reaction evidence="17">
        <text>L-seryl-[protein] + ATP = O-phospho-L-seryl-[protein] + ADP + H(+)</text>
        <dbReference type="Rhea" id="RHEA:17989"/>
        <dbReference type="Rhea" id="RHEA-COMP:9863"/>
        <dbReference type="Rhea" id="RHEA-COMP:11604"/>
        <dbReference type="ChEBI" id="CHEBI:15378"/>
        <dbReference type="ChEBI" id="CHEBI:29999"/>
        <dbReference type="ChEBI" id="CHEBI:30616"/>
        <dbReference type="ChEBI" id="CHEBI:83421"/>
        <dbReference type="ChEBI" id="CHEBI:456216"/>
        <dbReference type="EC" id="2.7.11.1"/>
    </reaction>
</comment>
<dbReference type="InterPro" id="IPR008271">
    <property type="entry name" value="Ser/Thr_kinase_AS"/>
</dbReference>
<dbReference type="InterPro" id="IPR011009">
    <property type="entry name" value="Kinase-like_dom_sf"/>
</dbReference>
<keyword evidence="15" id="KW-0131">Cell cycle</keyword>
<evidence type="ECO:0000256" key="8">
    <source>
        <dbReference type="ARBA" id="ARBA00022679"/>
    </source>
</evidence>
<evidence type="ECO:0000313" key="23">
    <source>
        <dbReference type="Proteomes" id="UP000789390"/>
    </source>
</evidence>
<dbReference type="CDD" id="cd12198">
    <property type="entry name" value="MELK_C"/>
    <property type="match status" value="1"/>
</dbReference>
<dbReference type="Gene3D" id="3.30.310.80">
    <property type="entry name" value="Kinase associated domain 1, KA1"/>
    <property type="match status" value="1"/>
</dbReference>
<evidence type="ECO:0000256" key="18">
    <source>
        <dbReference type="PROSITE-ProRule" id="PRU10141"/>
    </source>
</evidence>
<comment type="similarity">
    <text evidence="2">Belongs to the protein kinase superfamily. CAMK Ser/Thr protein kinase family. SNF1 subfamily.</text>
</comment>
<evidence type="ECO:0000256" key="1">
    <source>
        <dbReference type="ARBA" id="ARBA00004202"/>
    </source>
</evidence>
<evidence type="ECO:0000313" key="22">
    <source>
        <dbReference type="EMBL" id="CAH0106281.1"/>
    </source>
</evidence>
<evidence type="ECO:0000256" key="19">
    <source>
        <dbReference type="SAM" id="MobiDB-lite"/>
    </source>
</evidence>
<dbReference type="AlphaFoldDB" id="A0A8J2RZE5"/>
<dbReference type="GO" id="GO:0005737">
    <property type="term" value="C:cytoplasm"/>
    <property type="evidence" value="ECO:0007669"/>
    <property type="project" value="TreeGrafter"/>
</dbReference>
<evidence type="ECO:0000256" key="3">
    <source>
        <dbReference type="ARBA" id="ARBA00012513"/>
    </source>
</evidence>
<dbReference type="PROSITE" id="PS50011">
    <property type="entry name" value="PROTEIN_KINASE_DOM"/>
    <property type="match status" value="1"/>
</dbReference>
<keyword evidence="23" id="KW-1185">Reference proteome</keyword>
<keyword evidence="8" id="KW-0808">Transferase</keyword>
<evidence type="ECO:0000256" key="17">
    <source>
        <dbReference type="ARBA" id="ARBA00048679"/>
    </source>
</evidence>
<dbReference type="PROSITE" id="PS00107">
    <property type="entry name" value="PROTEIN_KINASE_ATP"/>
    <property type="match status" value="1"/>
</dbReference>
<reference evidence="22" key="1">
    <citation type="submission" date="2021-11" db="EMBL/GenBank/DDBJ databases">
        <authorList>
            <person name="Schell T."/>
        </authorList>
    </citation>
    <scope>NUCLEOTIDE SEQUENCE</scope>
    <source>
        <strain evidence="22">M5</strain>
    </source>
</reference>
<keyword evidence="10 18" id="KW-0547">Nucleotide-binding</keyword>
<evidence type="ECO:0000256" key="4">
    <source>
        <dbReference type="ARBA" id="ARBA00017168"/>
    </source>
</evidence>
<protein>
    <recommendedName>
        <fullName evidence="4">Maternal embryonic leucine zipper kinase</fullName>
        <ecNumber evidence="3">2.7.11.1</ecNumber>
    </recommendedName>
</protein>
<dbReference type="GO" id="GO:0005524">
    <property type="term" value="F:ATP binding"/>
    <property type="evidence" value="ECO:0007669"/>
    <property type="project" value="UniProtKB-UniRule"/>
</dbReference>
<dbReference type="InterPro" id="IPR001772">
    <property type="entry name" value="KA1_dom"/>
</dbReference>
<dbReference type="Proteomes" id="UP000789390">
    <property type="component" value="Unassembled WGS sequence"/>
</dbReference>
<organism evidence="22 23">
    <name type="scientific">Daphnia galeata</name>
    <dbReference type="NCBI Taxonomy" id="27404"/>
    <lineage>
        <taxon>Eukaryota</taxon>
        <taxon>Metazoa</taxon>
        <taxon>Ecdysozoa</taxon>
        <taxon>Arthropoda</taxon>
        <taxon>Crustacea</taxon>
        <taxon>Branchiopoda</taxon>
        <taxon>Diplostraca</taxon>
        <taxon>Cladocera</taxon>
        <taxon>Anomopoda</taxon>
        <taxon>Daphniidae</taxon>
        <taxon>Daphnia</taxon>
    </lineage>
</organism>
<keyword evidence="14" id="KW-0472">Membrane</keyword>
<evidence type="ECO:0000256" key="2">
    <source>
        <dbReference type="ARBA" id="ARBA00006234"/>
    </source>
</evidence>
<dbReference type="InterPro" id="IPR048637">
    <property type="entry name" value="MELK_UBA"/>
</dbReference>